<protein>
    <submittedName>
        <fullName evidence="1">Uncharacterized protein</fullName>
    </submittedName>
</protein>
<reference evidence="1 2" key="1">
    <citation type="submission" date="2016-10" db="EMBL/GenBank/DDBJ databases">
        <authorList>
            <person name="de Groot N.N."/>
        </authorList>
    </citation>
    <scope>NUCLEOTIDE SEQUENCE [LARGE SCALE GENOMIC DNA]</scope>
    <source>
        <strain evidence="1 2">CGMCC 1.10434</strain>
    </source>
</reference>
<dbReference type="EMBL" id="FODJ01000007">
    <property type="protein sequence ID" value="SEO44890.1"/>
    <property type="molecule type" value="Genomic_DNA"/>
</dbReference>
<organism evidence="1 2">
    <name type="scientific">Amphibacillus marinus</name>
    <dbReference type="NCBI Taxonomy" id="872970"/>
    <lineage>
        <taxon>Bacteria</taxon>
        <taxon>Bacillati</taxon>
        <taxon>Bacillota</taxon>
        <taxon>Bacilli</taxon>
        <taxon>Bacillales</taxon>
        <taxon>Bacillaceae</taxon>
        <taxon>Amphibacillus</taxon>
    </lineage>
</organism>
<name>A0A1H8PSG9_9BACI</name>
<keyword evidence="2" id="KW-1185">Reference proteome</keyword>
<gene>
    <name evidence="1" type="ORF">SAMN04488134_107170</name>
</gene>
<proteinExistence type="predicted"/>
<evidence type="ECO:0000313" key="2">
    <source>
        <dbReference type="Proteomes" id="UP000199300"/>
    </source>
</evidence>
<dbReference type="OrthoDB" id="2893237at2"/>
<dbReference type="Proteomes" id="UP000199300">
    <property type="component" value="Unassembled WGS sequence"/>
</dbReference>
<accession>A0A1H8PSG9</accession>
<dbReference type="AlphaFoldDB" id="A0A1H8PSG9"/>
<dbReference type="RefSeq" id="WP_091498099.1">
    <property type="nucleotide sequence ID" value="NZ_FODJ01000007.1"/>
</dbReference>
<evidence type="ECO:0000313" key="1">
    <source>
        <dbReference type="EMBL" id="SEO44890.1"/>
    </source>
</evidence>
<sequence length="248" mass="28975">MEQYKFDATDSKVIVDAIVEGYRDYIEHRKDRHRNMKISSSFAWTKGNFIESRLADISGELNLSYKKAKAGLTWDYLQFTHGDTKKLFLIKNAAYFNEKGFSQAVLPNKNRSRGSRRTYLHELSKINQNIKFENIPQNHENSIEQNEQLSLFVTEQQVKDDLEHLRTEYNEFHILTYKIDDAFQISNIMHYLPNPEDNIAYKIQDLSEYISGSELTDEEREVIAPDQESDIIDPTAFDIGIFEGEESK</sequence>